<gene>
    <name evidence="10" type="ORF">H7B90_31125</name>
</gene>
<evidence type="ECO:0000256" key="6">
    <source>
        <dbReference type="ARBA" id="ARBA00022989"/>
    </source>
</evidence>
<evidence type="ECO:0000256" key="7">
    <source>
        <dbReference type="ARBA" id="ARBA00023136"/>
    </source>
</evidence>
<keyword evidence="7 8" id="KW-0472">Membrane</keyword>
<dbReference type="PROSITE" id="PS50928">
    <property type="entry name" value="ABC_TM1"/>
    <property type="match status" value="1"/>
</dbReference>
<dbReference type="PANTHER" id="PTHR30614">
    <property type="entry name" value="MEMBRANE COMPONENT OF AMINO ACID ABC TRANSPORTER"/>
    <property type="match status" value="1"/>
</dbReference>
<keyword evidence="4 8" id="KW-0812">Transmembrane</keyword>
<dbReference type="AlphaFoldDB" id="A0A841U5L9"/>
<reference evidence="10 11" key="1">
    <citation type="submission" date="2020-08" db="EMBL/GenBank/DDBJ databases">
        <title>Cohnella phylogeny.</title>
        <authorList>
            <person name="Dunlap C."/>
        </authorList>
    </citation>
    <scope>NUCLEOTIDE SEQUENCE [LARGE SCALE GENOMIC DNA]</scope>
    <source>
        <strain evidence="10 11">DSM 25239</strain>
    </source>
</reference>
<dbReference type="GO" id="GO:0043190">
    <property type="term" value="C:ATP-binding cassette (ABC) transporter complex"/>
    <property type="evidence" value="ECO:0007669"/>
    <property type="project" value="InterPro"/>
</dbReference>
<feature type="domain" description="ABC transmembrane type-1" evidence="9">
    <location>
        <begin position="21"/>
        <end position="213"/>
    </location>
</feature>
<dbReference type="EMBL" id="JACJVR010000144">
    <property type="protein sequence ID" value="MBB6695855.1"/>
    <property type="molecule type" value="Genomic_DNA"/>
</dbReference>
<protein>
    <submittedName>
        <fullName evidence="10">Amino acid ABC transporter permease</fullName>
    </submittedName>
</protein>
<keyword evidence="11" id="KW-1185">Reference proteome</keyword>
<name>A0A841U5L9_9BACL</name>
<evidence type="ECO:0000256" key="4">
    <source>
        <dbReference type="ARBA" id="ARBA00022692"/>
    </source>
</evidence>
<dbReference type="GO" id="GO:0015184">
    <property type="term" value="F:L-cystine transmembrane transporter activity"/>
    <property type="evidence" value="ECO:0007669"/>
    <property type="project" value="TreeGrafter"/>
</dbReference>
<dbReference type="InterPro" id="IPR043429">
    <property type="entry name" value="ArtM/GltK/GlnP/TcyL/YhdX-like"/>
</dbReference>
<sequence>MSQDRIERILEIISDSLLPLLKGTVLYTVPISLLSFAFGLIFALFVALASLSAKSYLRMPARAYVWIIRCTPVLVQLFLIFYGLPGFGILLSPFLSVVISLTVSEAAYSSEIIRASIQSIPAGQWKAGYSLGISRSQNFVRVILPQAVRICIPSFGNQFITLFKTSSLAALVTIPDLFGAAKLIAASTFEPMLLYLLAGIYYLALCSLLTIGQGRLEKRLGRYRT</sequence>
<evidence type="ECO:0000256" key="5">
    <source>
        <dbReference type="ARBA" id="ARBA00022970"/>
    </source>
</evidence>
<evidence type="ECO:0000313" key="10">
    <source>
        <dbReference type="EMBL" id="MBB6695855.1"/>
    </source>
</evidence>
<dbReference type="CDD" id="cd06261">
    <property type="entry name" value="TM_PBP2"/>
    <property type="match status" value="1"/>
</dbReference>
<keyword evidence="2 8" id="KW-0813">Transport</keyword>
<accession>A0A841U5L9</accession>
<feature type="transmembrane region" description="Helical" evidence="8">
    <location>
        <begin position="192"/>
        <end position="212"/>
    </location>
</feature>
<evidence type="ECO:0000256" key="2">
    <source>
        <dbReference type="ARBA" id="ARBA00022448"/>
    </source>
</evidence>
<keyword evidence="3" id="KW-1003">Cell membrane</keyword>
<comment type="similarity">
    <text evidence="8">Belongs to the binding-protein-dependent transport system permease family.</text>
</comment>
<dbReference type="Proteomes" id="UP000553776">
    <property type="component" value="Unassembled WGS sequence"/>
</dbReference>
<comment type="subcellular location">
    <subcellularLocation>
        <location evidence="1 8">Cell membrane</location>
        <topology evidence="1 8">Multi-pass membrane protein</topology>
    </subcellularLocation>
</comment>
<dbReference type="Pfam" id="PF00528">
    <property type="entry name" value="BPD_transp_1"/>
    <property type="match status" value="1"/>
</dbReference>
<dbReference type="InterPro" id="IPR035906">
    <property type="entry name" value="MetI-like_sf"/>
</dbReference>
<dbReference type="PANTHER" id="PTHR30614:SF0">
    <property type="entry name" value="L-CYSTINE TRANSPORT SYSTEM PERMEASE PROTEIN TCYL"/>
    <property type="match status" value="1"/>
</dbReference>
<evidence type="ECO:0000313" key="11">
    <source>
        <dbReference type="Proteomes" id="UP000553776"/>
    </source>
</evidence>
<evidence type="ECO:0000256" key="3">
    <source>
        <dbReference type="ARBA" id="ARBA00022475"/>
    </source>
</evidence>
<dbReference type="Gene3D" id="1.10.3720.10">
    <property type="entry name" value="MetI-like"/>
    <property type="match status" value="1"/>
</dbReference>
<dbReference type="RefSeq" id="WP_185139804.1">
    <property type="nucleotide sequence ID" value="NZ_JACJVR010000144.1"/>
</dbReference>
<dbReference type="NCBIfam" id="TIGR01726">
    <property type="entry name" value="HEQRo_perm_3TM"/>
    <property type="match status" value="1"/>
</dbReference>
<keyword evidence="6 8" id="KW-1133">Transmembrane helix</keyword>
<feature type="transmembrane region" description="Helical" evidence="8">
    <location>
        <begin position="25"/>
        <end position="51"/>
    </location>
</feature>
<dbReference type="InterPro" id="IPR010065">
    <property type="entry name" value="AA_ABC_transptr_permease_3TM"/>
</dbReference>
<evidence type="ECO:0000256" key="1">
    <source>
        <dbReference type="ARBA" id="ARBA00004651"/>
    </source>
</evidence>
<evidence type="ECO:0000256" key="8">
    <source>
        <dbReference type="RuleBase" id="RU363032"/>
    </source>
</evidence>
<organism evidence="10 11">
    <name type="scientific">Cohnella xylanilytica</name>
    <dbReference type="NCBI Taxonomy" id="557555"/>
    <lineage>
        <taxon>Bacteria</taxon>
        <taxon>Bacillati</taxon>
        <taxon>Bacillota</taxon>
        <taxon>Bacilli</taxon>
        <taxon>Bacillales</taxon>
        <taxon>Paenibacillaceae</taxon>
        <taxon>Cohnella</taxon>
    </lineage>
</organism>
<proteinExistence type="inferred from homology"/>
<keyword evidence="5" id="KW-0029">Amino-acid transport</keyword>
<dbReference type="SUPFAM" id="SSF161098">
    <property type="entry name" value="MetI-like"/>
    <property type="match status" value="1"/>
</dbReference>
<evidence type="ECO:0000259" key="9">
    <source>
        <dbReference type="PROSITE" id="PS50928"/>
    </source>
</evidence>
<comment type="caution">
    <text evidence="10">The sequence shown here is derived from an EMBL/GenBank/DDBJ whole genome shotgun (WGS) entry which is preliminary data.</text>
</comment>
<feature type="transmembrane region" description="Helical" evidence="8">
    <location>
        <begin position="63"/>
        <end position="84"/>
    </location>
</feature>
<dbReference type="InterPro" id="IPR000515">
    <property type="entry name" value="MetI-like"/>
</dbReference>